<comment type="caution">
    <text evidence="12">The sequence shown here is derived from an EMBL/GenBank/DDBJ whole genome shotgun (WGS) entry which is preliminary data.</text>
</comment>
<name>A0A428REX1_9HYPO</name>
<protein>
    <recommendedName>
        <fullName evidence="14">Peptidase S8/S53 domain-containing protein</fullName>
    </recommendedName>
</protein>
<organism evidence="12 13">
    <name type="scientific">Fusarium floridanum</name>
    <dbReference type="NCBI Taxonomy" id="1325733"/>
    <lineage>
        <taxon>Eukaryota</taxon>
        <taxon>Fungi</taxon>
        <taxon>Dikarya</taxon>
        <taxon>Ascomycota</taxon>
        <taxon>Pezizomycotina</taxon>
        <taxon>Sordariomycetes</taxon>
        <taxon>Hypocreomycetidae</taxon>
        <taxon>Hypocreales</taxon>
        <taxon>Nectriaceae</taxon>
        <taxon>Fusarium</taxon>
        <taxon>Fusarium solani species complex</taxon>
    </lineage>
</organism>
<feature type="active site" description="Charge relay system" evidence="7">
    <location>
        <position position="262"/>
    </location>
</feature>
<dbReference type="SUPFAM" id="SSF52743">
    <property type="entry name" value="Subtilisin-like"/>
    <property type="match status" value="1"/>
</dbReference>
<keyword evidence="2 7" id="KW-0645">Protease</keyword>
<dbReference type="GO" id="GO:0004252">
    <property type="term" value="F:serine-type endopeptidase activity"/>
    <property type="evidence" value="ECO:0007669"/>
    <property type="project" value="UniProtKB-UniRule"/>
</dbReference>
<evidence type="ECO:0000256" key="3">
    <source>
        <dbReference type="ARBA" id="ARBA00022737"/>
    </source>
</evidence>
<dbReference type="InterPro" id="IPR023828">
    <property type="entry name" value="Peptidase_S8_Ser-AS"/>
</dbReference>
<dbReference type="PROSITE" id="PS00678">
    <property type="entry name" value="WD_REPEATS_1"/>
    <property type="match status" value="2"/>
</dbReference>
<proteinExistence type="inferred from homology"/>
<evidence type="ECO:0000256" key="4">
    <source>
        <dbReference type="ARBA" id="ARBA00022801"/>
    </source>
</evidence>
<dbReference type="Gene3D" id="2.130.10.10">
    <property type="entry name" value="YVTN repeat-like/Quinoprotein amine dehydrogenase"/>
    <property type="match status" value="4"/>
</dbReference>
<keyword evidence="3" id="KW-0677">Repeat</keyword>
<dbReference type="Pfam" id="PF08662">
    <property type="entry name" value="eIF2A"/>
    <property type="match status" value="1"/>
</dbReference>
<evidence type="ECO:0000256" key="6">
    <source>
        <dbReference type="PROSITE-ProRule" id="PRU00221"/>
    </source>
</evidence>
<keyword evidence="13" id="KW-1185">Reference proteome</keyword>
<reference evidence="12 13" key="1">
    <citation type="submission" date="2017-06" db="EMBL/GenBank/DDBJ databases">
        <title>Comparative genomic analysis of Ambrosia Fusariam Clade fungi.</title>
        <authorList>
            <person name="Stajich J.E."/>
            <person name="Carrillo J."/>
            <person name="Kijimoto T."/>
            <person name="Eskalen A."/>
            <person name="O'Donnell K."/>
            <person name="Kasson M."/>
        </authorList>
    </citation>
    <scope>NUCLEOTIDE SEQUENCE [LARGE SCALE GENOMIC DNA]</scope>
    <source>
        <strain evidence="12 13">NRRL62606</strain>
    </source>
</reference>
<evidence type="ECO:0000256" key="1">
    <source>
        <dbReference type="ARBA" id="ARBA00022574"/>
    </source>
</evidence>
<feature type="active site" description="Charge relay system" evidence="7">
    <location>
        <position position="116"/>
    </location>
</feature>
<accession>A0A428REX1</accession>
<dbReference type="PANTHER" id="PTHR19879:SF9">
    <property type="entry name" value="TRANSCRIPTION INITIATION FACTOR TFIID SUBUNIT 5"/>
    <property type="match status" value="1"/>
</dbReference>
<dbReference type="InterPro" id="IPR000209">
    <property type="entry name" value="Peptidase_S8/S53_dom"/>
</dbReference>
<feature type="active site" description="Charge relay system" evidence="7">
    <location>
        <position position="77"/>
    </location>
</feature>
<dbReference type="Pfam" id="PF00400">
    <property type="entry name" value="WD40"/>
    <property type="match status" value="4"/>
</dbReference>
<dbReference type="PROSITE" id="PS50294">
    <property type="entry name" value="WD_REPEATS_REGION"/>
    <property type="match status" value="1"/>
</dbReference>
<dbReference type="PANTHER" id="PTHR19879">
    <property type="entry name" value="TRANSCRIPTION INITIATION FACTOR TFIID"/>
    <property type="match status" value="1"/>
</dbReference>
<dbReference type="PROSITE" id="PS50082">
    <property type="entry name" value="WD_REPEATS_2"/>
    <property type="match status" value="2"/>
</dbReference>
<feature type="domain" description="Nephrocystin 3-like N-terminal" evidence="11">
    <location>
        <begin position="397"/>
        <end position="556"/>
    </location>
</feature>
<dbReference type="InterPro" id="IPR015943">
    <property type="entry name" value="WD40/YVTN_repeat-like_dom_sf"/>
</dbReference>
<dbReference type="InterPro" id="IPR036322">
    <property type="entry name" value="WD40_repeat_dom_sf"/>
</dbReference>
<dbReference type="Gene3D" id="3.40.50.200">
    <property type="entry name" value="Peptidase S8/S53 domain"/>
    <property type="match status" value="1"/>
</dbReference>
<feature type="repeat" description="WD" evidence="6">
    <location>
        <begin position="1307"/>
        <end position="1348"/>
    </location>
</feature>
<feature type="region of interest" description="Disordered" evidence="8">
    <location>
        <begin position="1"/>
        <end position="30"/>
    </location>
</feature>
<evidence type="ECO:0000256" key="7">
    <source>
        <dbReference type="PROSITE-ProRule" id="PRU01240"/>
    </source>
</evidence>
<dbReference type="EMBL" id="NKCL01000315">
    <property type="protein sequence ID" value="RSL76070.1"/>
    <property type="molecule type" value="Genomic_DNA"/>
</dbReference>
<dbReference type="InterPro" id="IPR019775">
    <property type="entry name" value="WD40_repeat_CS"/>
</dbReference>
<evidence type="ECO:0008006" key="14">
    <source>
        <dbReference type="Google" id="ProtNLM"/>
    </source>
</evidence>
<feature type="repeat" description="WD" evidence="6">
    <location>
        <begin position="1583"/>
        <end position="1614"/>
    </location>
</feature>
<dbReference type="SUPFAM" id="SSF50978">
    <property type="entry name" value="WD40 repeat-like"/>
    <property type="match status" value="1"/>
</dbReference>
<sequence>MAEIVRDGSATNQEGIAATGSGDLDGKPPNPLDVTTYYNLKSKESADRWHQRFEAFRRPIEGHTGRASGQIKIAVLDTGIDKSMLKEEFHENIKDIKSFLPGEQAQPSGCLDRNHHGTNVVAIILNLAPWVHVYIARIGKDGDESMDPSCIAKHWNVHIISMSWGFKEEHECISDAIRLAYSQDTIMFAAASNEGANVPARRTVTFPASMPEAICVNSCDGFGNRSAFNPPPRRDVFNFLTLGEAVSISNSALKPKRLTGTSFATPTAAAIAASLVEFVTQKQILKQHQDLKQLAKTKDGMIKLFVAMSEPVSEFMYLRPWDLIECNGSTESCPCKSCRKTAETKLREVLEGPFPLVQGSVPFLGLPDRLPCAAFDTKDRETTSSCLPRTRVNLLAEIREWADGKDTPLVYWLKGMAGTGKSTIALTIAREYHEKGRLGGSFFFSRGHADLAASHKFVVTIASQLAQHCKELRMRIQEAVSADPDIGTKGLYYQWQRLVLEPLSLARSQRASHPLLIVVDALDECEGEDDVRLLIRCLASSVPPGGYQVHVLITSRPDQAINIEFADVSDQGHQCFVLQDIETTIINQDLTEFYKHQLAKTDQQFGLKDLLSDSNIESLVKQSCGLFIYAATVCRFIHHGGLEGASRLSDLVKPQDQDRTLVRELDKLYTMILQSSTLGSQDPEEALGSHQSFPWFHRVVGAIVVLFDTLSASNLCTLLGETSLRPAIDHFHSVLNIPEQPEKPIGILHPSFRDFLLDPSRCSDSRFSVNEKNTHGNLLDRCLRIMESGLHFNMCKFEKPGMCVHEMSKDLLNDRIPVPVQYACRYWVDHLKRSNISPAQHDAITAFFRQRFLFWVEALAWSGQLADAIAAVRSLQRILGDMPGKSKNAGTASVHRYSSLLSAFKGALSKSKPEPESMAADDLMSMIHDAARFLSMHGAIIERAPLQIYISGLLFSPTASVTRKNYAEYLPKWVLQAPLVSHNWSSHLQTIKHSTSASSVSFSPKGDMLATTVGKMVRLWDTTTGSENWLPKQHSEQVKALYFSPDGTKIATVSGHPDEGDEIRLWNARMGAEYLSLPLGKALRVNSLEFSPEGKHLAAAAVKWKNAGGKVRTWDTVTGSTVQDFHLDQSHNVTAAYTSDGKFIAIERTGSYIKLLSLEDGNARCVSEPQEGNIADMVISPDHKFLAFRTNSNRGLDNTTTSLWVGNTTTAGCRLVNKHYFKVGHETWMSNSLVFSPDGKLLAACGSPGRGYLFDAVTGKKKQTFSDLSDAAGSMVFSIDGRFLAVTCSDWTTRLFDTSNGSQKQILKGHSGPVTGISFSPHRDVIATASKDRTVRLWDITQSQRQEASVPDPTSIRATTFSPDWNLMLAESSGHDKTKVQLRDARTGACLGQWDEEIETSVFSPDGTQIAMLHDDRIHILDLNTGTERMLGQVPHRLRSIYVTEVFRIPLCFSADGKLLASPWEVSPNHTRGVALWNTRKGRISKFLVIDDYPITSFSFALDGTIMIATHHGGFCVWDLESGSILCHVPTLRELYTSTPGFTALSPNSRFFAICSNGATAIHLWDMETYTAVQCLSDYSDFLCFSPDGEKLASLSRDFSVTIWDVNTGVALQEHLFHTSLRHLAFSPCGSYFKTEMGSLLVSAGTAVDRSLNLLSGDWVKEGDDEIVFLHPDFQNQIGYVDGYSIVFLHAEGVESRLVLDCEGLSL</sequence>
<evidence type="ECO:0000313" key="12">
    <source>
        <dbReference type="EMBL" id="RSL76070.1"/>
    </source>
</evidence>
<dbReference type="InterPro" id="IPR015500">
    <property type="entry name" value="Peptidase_S8_subtilisin-rel"/>
</dbReference>
<feature type="domain" description="Translation initiation factor beta propellor-like" evidence="10">
    <location>
        <begin position="1031"/>
        <end position="1145"/>
    </location>
</feature>
<evidence type="ECO:0000259" key="9">
    <source>
        <dbReference type="Pfam" id="PF00082"/>
    </source>
</evidence>
<dbReference type="SMART" id="SM00320">
    <property type="entry name" value="WD40"/>
    <property type="match status" value="10"/>
</dbReference>
<gene>
    <name evidence="12" type="ORF">CEP51_010293</name>
</gene>
<dbReference type="InterPro" id="IPR056884">
    <property type="entry name" value="NPHP3-like_N"/>
</dbReference>
<dbReference type="InterPro" id="IPR013979">
    <property type="entry name" value="TIF_beta_prop-like"/>
</dbReference>
<dbReference type="Proteomes" id="UP000287972">
    <property type="component" value="Unassembled WGS sequence"/>
</dbReference>
<dbReference type="SUPFAM" id="SSF52540">
    <property type="entry name" value="P-loop containing nucleoside triphosphate hydrolases"/>
    <property type="match status" value="1"/>
</dbReference>
<evidence type="ECO:0000259" key="10">
    <source>
        <dbReference type="Pfam" id="PF08662"/>
    </source>
</evidence>
<dbReference type="SUPFAM" id="SSF69322">
    <property type="entry name" value="Tricorn protease domain 2"/>
    <property type="match status" value="1"/>
</dbReference>
<evidence type="ECO:0000256" key="2">
    <source>
        <dbReference type="ARBA" id="ARBA00022670"/>
    </source>
</evidence>
<comment type="similarity">
    <text evidence="7">Belongs to the peptidase S8 family.</text>
</comment>
<feature type="domain" description="Peptidase S8/S53" evidence="9">
    <location>
        <begin position="70"/>
        <end position="296"/>
    </location>
</feature>
<evidence type="ECO:0000256" key="8">
    <source>
        <dbReference type="SAM" id="MobiDB-lite"/>
    </source>
</evidence>
<dbReference type="PROSITE" id="PS00138">
    <property type="entry name" value="SUBTILASE_SER"/>
    <property type="match status" value="1"/>
</dbReference>
<dbReference type="InterPro" id="IPR036852">
    <property type="entry name" value="Peptidase_S8/S53_dom_sf"/>
</dbReference>
<dbReference type="PROSITE" id="PS51892">
    <property type="entry name" value="SUBTILASE"/>
    <property type="match status" value="1"/>
</dbReference>
<evidence type="ECO:0000259" key="11">
    <source>
        <dbReference type="Pfam" id="PF24883"/>
    </source>
</evidence>
<dbReference type="SUPFAM" id="SSF82171">
    <property type="entry name" value="DPP6 N-terminal domain-like"/>
    <property type="match status" value="1"/>
</dbReference>
<dbReference type="Pfam" id="PF24883">
    <property type="entry name" value="NPHP3_N"/>
    <property type="match status" value="1"/>
</dbReference>
<dbReference type="InterPro" id="IPR001680">
    <property type="entry name" value="WD40_rpt"/>
</dbReference>
<dbReference type="Pfam" id="PF00082">
    <property type="entry name" value="Peptidase_S8"/>
    <property type="match status" value="1"/>
</dbReference>
<keyword evidence="1 6" id="KW-0853">WD repeat</keyword>
<dbReference type="InterPro" id="IPR027417">
    <property type="entry name" value="P-loop_NTPase"/>
</dbReference>
<evidence type="ECO:0000313" key="13">
    <source>
        <dbReference type="Proteomes" id="UP000287972"/>
    </source>
</evidence>
<dbReference type="GO" id="GO:0006508">
    <property type="term" value="P:proteolysis"/>
    <property type="evidence" value="ECO:0007669"/>
    <property type="project" value="UniProtKB-KW"/>
</dbReference>
<keyword evidence="5 7" id="KW-0720">Serine protease</keyword>
<dbReference type="PRINTS" id="PR00723">
    <property type="entry name" value="SUBTILISIN"/>
</dbReference>
<evidence type="ECO:0000256" key="5">
    <source>
        <dbReference type="ARBA" id="ARBA00022825"/>
    </source>
</evidence>
<keyword evidence="4 7" id="KW-0378">Hydrolase</keyword>
<dbReference type="Gene3D" id="3.40.50.300">
    <property type="entry name" value="P-loop containing nucleotide triphosphate hydrolases"/>
    <property type="match status" value="1"/>
</dbReference>